<dbReference type="Proteomes" id="UP001308005">
    <property type="component" value="Unassembled WGS sequence"/>
</dbReference>
<gene>
    <name evidence="1" type="ORF">VSS37_09190</name>
</gene>
<proteinExistence type="predicted"/>
<comment type="caution">
    <text evidence="1">The sequence shown here is derived from an EMBL/GenBank/DDBJ whole genome shotgun (WGS) entry which is preliminary data.</text>
</comment>
<feature type="non-terminal residue" evidence="1">
    <location>
        <position position="62"/>
    </location>
</feature>
<name>A0ABU6CWE2_9GAMM</name>
<dbReference type="RefSeq" id="WP_324694539.1">
    <property type="nucleotide sequence ID" value="NZ_JAYMYJ010000089.1"/>
</dbReference>
<sequence length="62" mass="7197">MQQVWIATNPPPEPGNDPVFFRHPSRQKAKKPAKKANLRIKSETAFLIYWEIPRLCRGDVHS</sequence>
<organism evidence="1 2">
    <name type="scientific">Candidatus Thiothrix phosphatis</name>
    <dbReference type="NCBI Taxonomy" id="3112415"/>
    <lineage>
        <taxon>Bacteria</taxon>
        <taxon>Pseudomonadati</taxon>
        <taxon>Pseudomonadota</taxon>
        <taxon>Gammaproteobacteria</taxon>
        <taxon>Thiotrichales</taxon>
        <taxon>Thiotrichaceae</taxon>
        <taxon>Thiothrix</taxon>
    </lineage>
</organism>
<accession>A0ABU6CWE2</accession>
<keyword evidence="2" id="KW-1185">Reference proteome</keyword>
<reference evidence="2" key="1">
    <citation type="submission" date="2023-07" db="EMBL/GenBank/DDBJ databases">
        <title>The carbon used by Thiothrix.</title>
        <authorList>
            <person name="Chen L."/>
        </authorList>
    </citation>
    <scope>NUCLEOTIDE SEQUENCE [LARGE SCALE GENOMIC DNA]</scope>
</reference>
<evidence type="ECO:0000313" key="1">
    <source>
        <dbReference type="EMBL" id="MEB4591150.1"/>
    </source>
</evidence>
<evidence type="ECO:0000313" key="2">
    <source>
        <dbReference type="Proteomes" id="UP001308005"/>
    </source>
</evidence>
<dbReference type="EMBL" id="JAYMYJ010000089">
    <property type="protein sequence ID" value="MEB4591150.1"/>
    <property type="molecule type" value="Genomic_DNA"/>
</dbReference>
<protein>
    <submittedName>
        <fullName evidence="1">Uncharacterized protein</fullName>
    </submittedName>
</protein>